<dbReference type="AlphaFoldDB" id="A0AAN1BND9"/>
<sequence>MFGIVGVGYQPVSEWLADAWKPDAMQGTRPKDRCHRQHARIYGRVGVQHCVRRFSRTEAALAVAAGRARGARYG</sequence>
<proteinExistence type="predicted"/>
<evidence type="ECO:0000313" key="2">
    <source>
        <dbReference type="Proteomes" id="UP000194159"/>
    </source>
</evidence>
<geneLocation type="plasmid" evidence="2">
    <name>pretnxc12d</name>
</geneLocation>
<protein>
    <submittedName>
        <fullName evidence="1">Uncharacterized protein</fullName>
    </submittedName>
</protein>
<organism evidence="1 2">
    <name type="scientific">Rhizobium etli</name>
    <dbReference type="NCBI Taxonomy" id="29449"/>
    <lineage>
        <taxon>Bacteria</taxon>
        <taxon>Pseudomonadati</taxon>
        <taxon>Pseudomonadota</taxon>
        <taxon>Alphaproteobacteria</taxon>
        <taxon>Hyphomicrobiales</taxon>
        <taxon>Rhizobiaceae</taxon>
        <taxon>Rhizobium/Agrobacterium group</taxon>
        <taxon>Rhizobium</taxon>
    </lineage>
</organism>
<keyword evidence="1" id="KW-0614">Plasmid</keyword>
<reference evidence="1 2" key="1">
    <citation type="submission" date="2017-04" db="EMBL/GenBank/DDBJ databases">
        <title>Complete genome sequences of Rhizobium genomic linages associated to common bean (phaseolus vulgaris).</title>
        <authorList>
            <person name="Santamaria R.I."/>
            <person name="Bustos P."/>
            <person name="Perez-Carrascal O."/>
            <person name="Martinez-Flores I."/>
            <person name="Juarez S."/>
            <person name="Lozano L."/>
            <person name="Miranda F."/>
            <person name="Vinuesa P."/>
            <person name="Martinez-Romero E."/>
            <person name="Cevallos M.A."/>
            <person name="Romero D."/>
            <person name="Davila G."/>
            <person name="Gonzalez V."/>
        </authorList>
    </citation>
    <scope>NUCLEOTIDE SEQUENCE [LARGE SCALE GENOMIC DNA]</scope>
    <source>
        <strain evidence="1 2">NXC12</strain>
        <plasmid evidence="2">pretnxc12d</plasmid>
    </source>
</reference>
<accession>A0AAN1BND9</accession>
<evidence type="ECO:0000313" key="1">
    <source>
        <dbReference type="EMBL" id="ARQ13547.1"/>
    </source>
</evidence>
<dbReference type="EMBL" id="CP020910">
    <property type="protein sequence ID" value="ARQ13547.1"/>
    <property type="molecule type" value="Genomic_DNA"/>
</dbReference>
<dbReference type="Proteomes" id="UP000194159">
    <property type="component" value="Plasmid pRetNXC12d"/>
</dbReference>
<gene>
    <name evidence="1" type="ORF">NXC12_PD00460</name>
</gene>
<name>A0AAN1BND9_RHIET</name>